<dbReference type="GO" id="GO:0003824">
    <property type="term" value="F:catalytic activity"/>
    <property type="evidence" value="ECO:0007669"/>
    <property type="project" value="InterPro"/>
</dbReference>
<feature type="compositionally biased region" description="Basic and acidic residues" evidence="3">
    <location>
        <begin position="11"/>
        <end position="23"/>
    </location>
</feature>
<dbReference type="EMBL" id="CP021748">
    <property type="protein sequence ID" value="ARX80994.1"/>
    <property type="molecule type" value="Genomic_DNA"/>
</dbReference>
<dbReference type="NCBIfam" id="NF006100">
    <property type="entry name" value="PRK08252.1"/>
    <property type="match status" value="1"/>
</dbReference>
<evidence type="ECO:0008006" key="6">
    <source>
        <dbReference type="Google" id="ProtNLM"/>
    </source>
</evidence>
<dbReference type="InterPro" id="IPR018376">
    <property type="entry name" value="Enoyl-CoA_hyd/isom_CS"/>
</dbReference>
<sequence>MTGENGQGRAAEADGGRGADRADGGGAPGSAADVLVERRGPVLVVRLNRPRVRNALTRAMAEELARAFAELDAREELRVGVLTGTPPAFCAGMDLAAFARGERASLPDRGFGGLTERPPAKPLIAAVEGAAVGGGFEMVLACDMVVASADARFALPEVRRGLVAAAGGLLRLPRAIAPVVAMEMALTGEPIDARRAFELGLVNRVVPAGTAVAAACELGERIAAHAGHAVLASKAVLARARDGELADEYRSHRELLADIIGSPGARAGARDFVQGRSRGGG</sequence>
<dbReference type="Gene3D" id="3.90.226.10">
    <property type="entry name" value="2-enoyl-CoA Hydratase, Chain A, domain 1"/>
    <property type="match status" value="1"/>
</dbReference>
<reference evidence="4 5" key="1">
    <citation type="submission" date="2017-05" db="EMBL/GenBank/DDBJ databases">
        <title>Streptomyces alboflavus Genome sequencing and assembly.</title>
        <authorList>
            <person name="Wang Y."/>
            <person name="Du B."/>
            <person name="Ding Y."/>
            <person name="Liu H."/>
            <person name="Hou Q."/>
            <person name="Liu K."/>
            <person name="Wang C."/>
            <person name="Yao L."/>
        </authorList>
    </citation>
    <scope>NUCLEOTIDE SEQUENCE [LARGE SCALE GENOMIC DNA]</scope>
    <source>
        <strain evidence="4 5">MDJK44</strain>
    </source>
</reference>
<dbReference type="SUPFAM" id="SSF52096">
    <property type="entry name" value="ClpP/crotonase"/>
    <property type="match status" value="1"/>
</dbReference>
<dbReference type="PANTHER" id="PTHR43802:SF1">
    <property type="entry name" value="IP11341P-RELATED"/>
    <property type="match status" value="1"/>
</dbReference>
<dbReference type="InterPro" id="IPR029045">
    <property type="entry name" value="ClpP/crotonase-like_dom_sf"/>
</dbReference>
<dbReference type="Proteomes" id="UP000195880">
    <property type="component" value="Chromosome"/>
</dbReference>
<dbReference type="AlphaFoldDB" id="A0A1Z1W3J6"/>
<dbReference type="PANTHER" id="PTHR43802">
    <property type="entry name" value="ENOYL-COA HYDRATASE"/>
    <property type="match status" value="1"/>
</dbReference>
<proteinExistence type="inferred from homology"/>
<evidence type="ECO:0000313" key="4">
    <source>
        <dbReference type="EMBL" id="ARX80994.1"/>
    </source>
</evidence>
<dbReference type="STRING" id="67267.GCA_000716675_00715"/>
<dbReference type="InterPro" id="IPR001753">
    <property type="entry name" value="Enoyl-CoA_hydra/iso"/>
</dbReference>
<evidence type="ECO:0000313" key="5">
    <source>
        <dbReference type="Proteomes" id="UP000195880"/>
    </source>
</evidence>
<dbReference type="Pfam" id="PF00378">
    <property type="entry name" value="ECH_1"/>
    <property type="match status" value="1"/>
</dbReference>
<dbReference type="PROSITE" id="PS00166">
    <property type="entry name" value="ENOYL_COA_HYDRATASE"/>
    <property type="match status" value="1"/>
</dbReference>
<protein>
    <recommendedName>
        <fullName evidence="6">Enoyl-CoA hydratase</fullName>
    </recommendedName>
</protein>
<evidence type="ECO:0000256" key="2">
    <source>
        <dbReference type="RuleBase" id="RU003707"/>
    </source>
</evidence>
<comment type="similarity">
    <text evidence="1 2">Belongs to the enoyl-CoA hydratase/isomerase family.</text>
</comment>
<name>A0A1Z1W3J6_9ACTN</name>
<dbReference type="CDD" id="cd06558">
    <property type="entry name" value="crotonase-like"/>
    <property type="match status" value="1"/>
</dbReference>
<dbReference type="OrthoDB" id="9775794at2"/>
<gene>
    <name evidence="4" type="ORF">SMD44_00392</name>
</gene>
<evidence type="ECO:0000256" key="3">
    <source>
        <dbReference type="SAM" id="MobiDB-lite"/>
    </source>
</evidence>
<evidence type="ECO:0000256" key="1">
    <source>
        <dbReference type="ARBA" id="ARBA00005254"/>
    </source>
</evidence>
<keyword evidence="5" id="KW-1185">Reference proteome</keyword>
<dbReference type="eggNOG" id="COG1024">
    <property type="taxonomic scope" value="Bacteria"/>
</dbReference>
<feature type="region of interest" description="Disordered" evidence="3">
    <location>
        <begin position="1"/>
        <end position="32"/>
    </location>
</feature>
<dbReference type="RefSeq" id="WP_087882603.1">
    <property type="nucleotide sequence ID" value="NZ_CP021748.1"/>
</dbReference>
<dbReference type="KEGG" id="salf:SMD44_00392"/>
<organism evidence="4 5">
    <name type="scientific">Streptomyces alboflavus</name>
    <dbReference type="NCBI Taxonomy" id="67267"/>
    <lineage>
        <taxon>Bacteria</taxon>
        <taxon>Bacillati</taxon>
        <taxon>Actinomycetota</taxon>
        <taxon>Actinomycetes</taxon>
        <taxon>Kitasatosporales</taxon>
        <taxon>Streptomycetaceae</taxon>
        <taxon>Streptomyces</taxon>
    </lineage>
</organism>
<accession>A0A1Z1W3J6</accession>